<dbReference type="SMART" id="SM00487">
    <property type="entry name" value="DEXDc"/>
    <property type="match status" value="1"/>
</dbReference>
<dbReference type="SMART" id="SM00490">
    <property type="entry name" value="HELICc"/>
    <property type="match status" value="1"/>
</dbReference>
<keyword evidence="1 6" id="KW-0547">Nucleotide-binding</keyword>
<dbReference type="InterPro" id="IPR000629">
    <property type="entry name" value="RNA-helicase_DEAD-box_CS"/>
</dbReference>
<dbReference type="PANTHER" id="PTHR47959">
    <property type="entry name" value="ATP-DEPENDENT RNA HELICASE RHLE-RELATED"/>
    <property type="match status" value="1"/>
</dbReference>
<evidence type="ECO:0000313" key="11">
    <source>
        <dbReference type="Proteomes" id="UP001205890"/>
    </source>
</evidence>
<dbReference type="CDD" id="cd18787">
    <property type="entry name" value="SF2_C_DEAD"/>
    <property type="match status" value="1"/>
</dbReference>
<evidence type="ECO:0000256" key="5">
    <source>
        <dbReference type="ARBA" id="ARBA00038437"/>
    </source>
</evidence>
<dbReference type="InterPro" id="IPR011545">
    <property type="entry name" value="DEAD/DEAH_box_helicase_dom"/>
</dbReference>
<name>A0ABT1LH12_9HYPH</name>
<dbReference type="InterPro" id="IPR027417">
    <property type="entry name" value="P-loop_NTPase"/>
</dbReference>
<comment type="caution">
    <text evidence="10">The sequence shown here is derived from an EMBL/GenBank/DDBJ whole genome shotgun (WGS) entry which is preliminary data.</text>
</comment>
<feature type="domain" description="Helicase ATP-binding" evidence="8">
    <location>
        <begin position="30"/>
        <end position="206"/>
    </location>
</feature>
<dbReference type="Pfam" id="PF00270">
    <property type="entry name" value="DEAD"/>
    <property type="match status" value="1"/>
</dbReference>
<dbReference type="InterPro" id="IPR005580">
    <property type="entry name" value="DbpA/CsdA_RNA-bd_dom"/>
</dbReference>
<dbReference type="InterPro" id="IPR044742">
    <property type="entry name" value="DEAD/DEAH_RhlB"/>
</dbReference>
<dbReference type="CDD" id="cd12252">
    <property type="entry name" value="RRM_DbpA"/>
    <property type="match status" value="1"/>
</dbReference>
<evidence type="ECO:0000256" key="3">
    <source>
        <dbReference type="ARBA" id="ARBA00022806"/>
    </source>
</evidence>
<sequence>MPFPATHASVERALAERGYAEPTPVQAAVLAPEARDRDLLVSAQTGSGKTIAFGLALVSTLLGEAERFPRAEEPLALVIAPTRELALQVQRELAWLYAPAQARIVSCVGGMDVRREARALAEGCHVVVGTPGRLRDHLERGRLDPSRLRAVVLDEADEMLDLGFREDLEFILDSAPAERRTLLFSATIARGIAALAQRIQRDALRIDTVDRSQPHADIDYKVVQVAPSDVEHAVVNVLRYFDSPGALVFCHTREAVRKLYGSLVERGFVAVALSGEMGQNERNHALQALRDGRARVCVATDVAARGIDLPGLDLVIHAELPRGRDALLHRSGRTGRAGRKGVCVLIAPFNLRRRTEMLLRQAGLEAEWLGPPSAEDVRKRDRDRLMQDPIFSEENTEEDTETARLLMERRSPEEIAAAFVRAIRSRLPEPEDVYSSAPQRDRDARETRRPARERDDAGAGAAYDPLKAERHAGGPMVWFRMSIGRRKNADPRWLLPVICRRGHVTKKDIGAIRIFDNETRFEIAEAAAERFAEAALGRGGKGEDIRFERSEPPGAPGDRQGAPRRARPTSHPREDASGGDGGRDAGTGHIPRPRRAAPSEPDASRDAPQGKPAFKPRRAHGPATADGEPRPETAKPGPGFKKGAKERPTGPKRAHKTKPRRG</sequence>
<evidence type="ECO:0000256" key="2">
    <source>
        <dbReference type="ARBA" id="ARBA00022801"/>
    </source>
</evidence>
<feature type="region of interest" description="Disordered" evidence="7">
    <location>
        <begin position="430"/>
        <end position="467"/>
    </location>
</feature>
<feature type="region of interest" description="Disordered" evidence="7">
    <location>
        <begin position="538"/>
        <end position="662"/>
    </location>
</feature>
<dbReference type="RefSeq" id="WP_254745058.1">
    <property type="nucleotide sequence ID" value="NZ_JANCLU010000020.1"/>
</dbReference>
<dbReference type="Pfam" id="PF03880">
    <property type="entry name" value="DbpA"/>
    <property type="match status" value="1"/>
</dbReference>
<dbReference type="SUPFAM" id="SSF52540">
    <property type="entry name" value="P-loop containing nucleoside triphosphate hydrolases"/>
    <property type="match status" value="1"/>
</dbReference>
<protein>
    <submittedName>
        <fullName evidence="10">DEAD/DEAH box helicase</fullName>
    </submittedName>
</protein>
<evidence type="ECO:0000256" key="6">
    <source>
        <dbReference type="RuleBase" id="RU000492"/>
    </source>
</evidence>
<dbReference type="InterPro" id="IPR014001">
    <property type="entry name" value="Helicase_ATP-bd"/>
</dbReference>
<evidence type="ECO:0000313" key="10">
    <source>
        <dbReference type="EMBL" id="MCP8940393.1"/>
    </source>
</evidence>
<feature type="domain" description="Helicase C-terminal" evidence="9">
    <location>
        <begin position="229"/>
        <end position="385"/>
    </location>
</feature>
<keyword evidence="2 6" id="KW-0378">Hydrolase</keyword>
<keyword evidence="4 6" id="KW-0067">ATP-binding</keyword>
<dbReference type="EMBL" id="JANCLU010000020">
    <property type="protein sequence ID" value="MCP8940393.1"/>
    <property type="molecule type" value="Genomic_DNA"/>
</dbReference>
<dbReference type="CDD" id="cd00268">
    <property type="entry name" value="DEADc"/>
    <property type="match status" value="1"/>
</dbReference>
<dbReference type="PANTHER" id="PTHR47959:SF1">
    <property type="entry name" value="ATP-DEPENDENT RNA HELICASE DBPA"/>
    <property type="match status" value="1"/>
</dbReference>
<dbReference type="InterPro" id="IPR012677">
    <property type="entry name" value="Nucleotide-bd_a/b_plait_sf"/>
</dbReference>
<evidence type="ECO:0000256" key="4">
    <source>
        <dbReference type="ARBA" id="ARBA00022840"/>
    </source>
</evidence>
<dbReference type="PROSITE" id="PS51194">
    <property type="entry name" value="HELICASE_CTER"/>
    <property type="match status" value="1"/>
</dbReference>
<dbReference type="Gene3D" id="3.30.70.330">
    <property type="match status" value="1"/>
</dbReference>
<keyword evidence="11" id="KW-1185">Reference proteome</keyword>
<feature type="compositionally biased region" description="Basic residues" evidence="7">
    <location>
        <begin position="650"/>
        <end position="662"/>
    </location>
</feature>
<dbReference type="Gene3D" id="3.40.50.300">
    <property type="entry name" value="P-loop containing nucleotide triphosphate hydrolases"/>
    <property type="match status" value="2"/>
</dbReference>
<evidence type="ECO:0000259" key="9">
    <source>
        <dbReference type="PROSITE" id="PS51194"/>
    </source>
</evidence>
<organism evidence="10 11">
    <name type="scientific">Alsobacter ponti</name>
    <dbReference type="NCBI Taxonomy" id="2962936"/>
    <lineage>
        <taxon>Bacteria</taxon>
        <taxon>Pseudomonadati</taxon>
        <taxon>Pseudomonadota</taxon>
        <taxon>Alphaproteobacteria</taxon>
        <taxon>Hyphomicrobiales</taxon>
        <taxon>Alsobacteraceae</taxon>
        <taxon>Alsobacter</taxon>
    </lineage>
</organism>
<evidence type="ECO:0000259" key="8">
    <source>
        <dbReference type="PROSITE" id="PS51192"/>
    </source>
</evidence>
<proteinExistence type="inferred from homology"/>
<evidence type="ECO:0000256" key="1">
    <source>
        <dbReference type="ARBA" id="ARBA00022741"/>
    </source>
</evidence>
<dbReference type="InterPro" id="IPR050079">
    <property type="entry name" value="DEAD_box_RNA_helicase"/>
</dbReference>
<gene>
    <name evidence="10" type="ORF">NK718_17840</name>
</gene>
<feature type="compositionally biased region" description="Basic and acidic residues" evidence="7">
    <location>
        <begin position="540"/>
        <end position="551"/>
    </location>
</feature>
<dbReference type="InterPro" id="IPR001650">
    <property type="entry name" value="Helicase_C-like"/>
</dbReference>
<reference evidence="10 11" key="1">
    <citation type="submission" date="2022-07" db="EMBL/GenBank/DDBJ databases">
        <authorList>
            <person name="Li W.-J."/>
            <person name="Deng Q.-Q."/>
        </authorList>
    </citation>
    <scope>NUCLEOTIDE SEQUENCE [LARGE SCALE GENOMIC DNA]</scope>
    <source>
        <strain evidence="10 11">SYSU M60028</strain>
    </source>
</reference>
<dbReference type="PROSITE" id="PS00039">
    <property type="entry name" value="DEAD_ATP_HELICASE"/>
    <property type="match status" value="1"/>
</dbReference>
<dbReference type="Proteomes" id="UP001205890">
    <property type="component" value="Unassembled WGS sequence"/>
</dbReference>
<dbReference type="GO" id="GO:0004386">
    <property type="term" value="F:helicase activity"/>
    <property type="evidence" value="ECO:0007669"/>
    <property type="project" value="UniProtKB-KW"/>
</dbReference>
<feature type="compositionally biased region" description="Basic and acidic residues" evidence="7">
    <location>
        <begin position="439"/>
        <end position="457"/>
    </location>
</feature>
<accession>A0ABT1LH12</accession>
<evidence type="ECO:0000256" key="7">
    <source>
        <dbReference type="SAM" id="MobiDB-lite"/>
    </source>
</evidence>
<dbReference type="PROSITE" id="PS51192">
    <property type="entry name" value="HELICASE_ATP_BIND_1"/>
    <property type="match status" value="1"/>
</dbReference>
<dbReference type="Pfam" id="PF00271">
    <property type="entry name" value="Helicase_C"/>
    <property type="match status" value="1"/>
</dbReference>
<keyword evidence="3 6" id="KW-0347">Helicase</keyword>
<comment type="similarity">
    <text evidence="5 6">Belongs to the DEAD box helicase family.</text>
</comment>